<accession>A0A841U634</accession>
<feature type="compositionally biased region" description="Basic residues" evidence="1">
    <location>
        <begin position="34"/>
        <end position="45"/>
    </location>
</feature>
<protein>
    <submittedName>
        <fullName evidence="2">Uncharacterized protein</fullName>
    </submittedName>
</protein>
<feature type="compositionally biased region" description="Basic and acidic residues" evidence="1">
    <location>
        <begin position="1"/>
        <end position="10"/>
    </location>
</feature>
<dbReference type="RefSeq" id="WP_185137446.1">
    <property type="nucleotide sequence ID" value="NZ_BORM01000073.1"/>
</dbReference>
<evidence type="ECO:0000256" key="1">
    <source>
        <dbReference type="SAM" id="MobiDB-lite"/>
    </source>
</evidence>
<dbReference type="EMBL" id="JACJVR010000073">
    <property type="protein sequence ID" value="MBB6693470.1"/>
    <property type="molecule type" value="Genomic_DNA"/>
</dbReference>
<feature type="region of interest" description="Disordered" evidence="1">
    <location>
        <begin position="1"/>
        <end position="45"/>
    </location>
</feature>
<organism evidence="2 3">
    <name type="scientific">Cohnella xylanilytica</name>
    <dbReference type="NCBI Taxonomy" id="557555"/>
    <lineage>
        <taxon>Bacteria</taxon>
        <taxon>Bacillati</taxon>
        <taxon>Bacillota</taxon>
        <taxon>Bacilli</taxon>
        <taxon>Bacillales</taxon>
        <taxon>Paenibacillaceae</taxon>
        <taxon>Cohnella</taxon>
    </lineage>
</organism>
<comment type="caution">
    <text evidence="2">The sequence shown here is derived from an EMBL/GenBank/DDBJ whole genome shotgun (WGS) entry which is preliminary data.</text>
</comment>
<sequence length="45" mass="4910">MTGRNSKPDNDGPMAKPSRLDQVGDKLSDNSARIPKKRSRGNNPC</sequence>
<proteinExistence type="predicted"/>
<evidence type="ECO:0000313" key="2">
    <source>
        <dbReference type="EMBL" id="MBB6693470.1"/>
    </source>
</evidence>
<name>A0A841U634_9BACL</name>
<keyword evidence="3" id="KW-1185">Reference proteome</keyword>
<reference evidence="2 3" key="1">
    <citation type="submission" date="2020-08" db="EMBL/GenBank/DDBJ databases">
        <title>Cohnella phylogeny.</title>
        <authorList>
            <person name="Dunlap C."/>
        </authorList>
    </citation>
    <scope>NUCLEOTIDE SEQUENCE [LARGE SCALE GENOMIC DNA]</scope>
    <source>
        <strain evidence="2 3">DSM 25239</strain>
    </source>
</reference>
<dbReference type="AlphaFoldDB" id="A0A841U634"/>
<feature type="compositionally biased region" description="Basic and acidic residues" evidence="1">
    <location>
        <begin position="18"/>
        <end position="28"/>
    </location>
</feature>
<gene>
    <name evidence="2" type="ORF">H7B90_18935</name>
</gene>
<evidence type="ECO:0000313" key="3">
    <source>
        <dbReference type="Proteomes" id="UP000553776"/>
    </source>
</evidence>
<dbReference type="Proteomes" id="UP000553776">
    <property type="component" value="Unassembled WGS sequence"/>
</dbReference>